<keyword evidence="2" id="KW-1185">Reference proteome</keyword>
<dbReference type="RefSeq" id="WP_221498159.1">
    <property type="nucleotide sequence ID" value="NZ_BAABJP010000008.1"/>
</dbReference>
<proteinExistence type="predicted"/>
<name>A0ABP9PZA2_9PSEU</name>
<gene>
    <name evidence="1" type="ORF">GCM10023321_23880</name>
</gene>
<evidence type="ECO:0000313" key="2">
    <source>
        <dbReference type="Proteomes" id="UP001428817"/>
    </source>
</evidence>
<comment type="caution">
    <text evidence="1">The sequence shown here is derived from an EMBL/GenBank/DDBJ whole genome shotgun (WGS) entry which is preliminary data.</text>
</comment>
<organism evidence="1 2">
    <name type="scientific">Pseudonocardia eucalypti</name>
    <dbReference type="NCBI Taxonomy" id="648755"/>
    <lineage>
        <taxon>Bacteria</taxon>
        <taxon>Bacillati</taxon>
        <taxon>Actinomycetota</taxon>
        <taxon>Actinomycetes</taxon>
        <taxon>Pseudonocardiales</taxon>
        <taxon>Pseudonocardiaceae</taxon>
        <taxon>Pseudonocardia</taxon>
    </lineage>
</organism>
<sequence length="106" mass="11388">MVQHGNQAGDAAFTVDQYLRAAGYQSSYGSPGLDARISAAELLSGPARQEALAQVFAREPEEIDQYAYIAHMRGMLARSPRVCYRPNSATGDEMHLAAMTPAVAPC</sequence>
<protein>
    <submittedName>
        <fullName evidence="1">Uncharacterized protein</fullName>
    </submittedName>
</protein>
<reference evidence="2" key="1">
    <citation type="journal article" date="2019" name="Int. J. Syst. Evol. Microbiol.">
        <title>The Global Catalogue of Microorganisms (GCM) 10K type strain sequencing project: providing services to taxonomists for standard genome sequencing and annotation.</title>
        <authorList>
            <consortium name="The Broad Institute Genomics Platform"/>
            <consortium name="The Broad Institute Genome Sequencing Center for Infectious Disease"/>
            <person name="Wu L."/>
            <person name="Ma J."/>
        </authorList>
    </citation>
    <scope>NUCLEOTIDE SEQUENCE [LARGE SCALE GENOMIC DNA]</scope>
    <source>
        <strain evidence="2">JCM 18303</strain>
    </source>
</reference>
<dbReference type="Proteomes" id="UP001428817">
    <property type="component" value="Unassembled WGS sequence"/>
</dbReference>
<dbReference type="EMBL" id="BAABJP010000008">
    <property type="protein sequence ID" value="GAA5153519.1"/>
    <property type="molecule type" value="Genomic_DNA"/>
</dbReference>
<accession>A0ABP9PZA2</accession>
<evidence type="ECO:0000313" key="1">
    <source>
        <dbReference type="EMBL" id="GAA5153519.1"/>
    </source>
</evidence>